<dbReference type="CDD" id="cd04301">
    <property type="entry name" value="NAT_SF"/>
    <property type="match status" value="1"/>
</dbReference>
<dbReference type="Pfam" id="PF00583">
    <property type="entry name" value="Acetyltransf_1"/>
    <property type="match status" value="1"/>
</dbReference>
<evidence type="ECO:0000313" key="16">
    <source>
        <dbReference type="EMBL" id="GEM08030.1"/>
    </source>
</evidence>
<evidence type="ECO:0000256" key="5">
    <source>
        <dbReference type="ARBA" id="ARBA00022853"/>
    </source>
</evidence>
<evidence type="ECO:0000256" key="4">
    <source>
        <dbReference type="ARBA" id="ARBA00022679"/>
    </source>
</evidence>
<evidence type="ECO:0000256" key="13">
    <source>
        <dbReference type="SAM" id="MobiDB-lite"/>
    </source>
</evidence>
<dbReference type="AlphaFoldDB" id="A0A511KCD1"/>
<accession>A0A511KCD1</accession>
<feature type="domain" description="Bromo" evidence="14">
    <location>
        <begin position="505"/>
        <end position="575"/>
    </location>
</feature>
<feature type="compositionally biased region" description="Pro residues" evidence="13">
    <location>
        <begin position="1"/>
        <end position="11"/>
    </location>
</feature>
<organism evidence="16 17">
    <name type="scientific">Rhodotorula toruloides</name>
    <name type="common">Yeast</name>
    <name type="synonym">Rhodosporidium toruloides</name>
    <dbReference type="NCBI Taxonomy" id="5286"/>
    <lineage>
        <taxon>Eukaryota</taxon>
        <taxon>Fungi</taxon>
        <taxon>Dikarya</taxon>
        <taxon>Basidiomycota</taxon>
        <taxon>Pucciniomycotina</taxon>
        <taxon>Microbotryomycetes</taxon>
        <taxon>Sporidiobolales</taxon>
        <taxon>Sporidiobolaceae</taxon>
        <taxon>Rhodotorula</taxon>
    </lineage>
</organism>
<dbReference type="Gene3D" id="3.40.630.30">
    <property type="match status" value="1"/>
</dbReference>
<dbReference type="InterPro" id="IPR016181">
    <property type="entry name" value="Acyl_CoA_acyltransferase"/>
</dbReference>
<dbReference type="GO" id="GO:0005634">
    <property type="term" value="C:nucleus"/>
    <property type="evidence" value="ECO:0007669"/>
    <property type="project" value="UniProtKB-SubCell"/>
</dbReference>
<keyword evidence="10" id="KW-0539">Nucleus</keyword>
<protein>
    <recommendedName>
        <fullName evidence="3">histone acetyltransferase</fullName>
        <ecNumber evidence="3">2.3.1.48</ecNumber>
    </recommendedName>
</protein>
<dbReference type="SUPFAM" id="SSF47370">
    <property type="entry name" value="Bromodomain"/>
    <property type="match status" value="1"/>
</dbReference>
<dbReference type="EMBL" id="BJWK01000004">
    <property type="protein sequence ID" value="GEM08030.1"/>
    <property type="molecule type" value="Genomic_DNA"/>
</dbReference>
<dbReference type="InterPro" id="IPR037800">
    <property type="entry name" value="GCN5"/>
</dbReference>
<proteinExistence type="inferred from homology"/>
<dbReference type="InterPro" id="IPR001487">
    <property type="entry name" value="Bromodomain"/>
</dbReference>
<keyword evidence="9" id="KW-0804">Transcription</keyword>
<dbReference type="CDD" id="cd05509">
    <property type="entry name" value="Bromo_gcn5_like"/>
    <property type="match status" value="1"/>
</dbReference>
<dbReference type="GO" id="GO:0045944">
    <property type="term" value="P:positive regulation of transcription by RNA polymerase II"/>
    <property type="evidence" value="ECO:0007669"/>
    <property type="project" value="TreeGrafter"/>
</dbReference>
<dbReference type="PROSITE" id="PS51186">
    <property type="entry name" value="GNAT"/>
    <property type="match status" value="1"/>
</dbReference>
<evidence type="ECO:0000256" key="7">
    <source>
        <dbReference type="ARBA" id="ARBA00023117"/>
    </source>
</evidence>
<dbReference type="SMART" id="SM00297">
    <property type="entry name" value="BROMO"/>
    <property type="match status" value="1"/>
</dbReference>
<keyword evidence="6" id="KW-0805">Transcription regulation</keyword>
<keyword evidence="8" id="KW-0010">Activator</keyword>
<evidence type="ECO:0000256" key="12">
    <source>
        <dbReference type="PROSITE-ProRule" id="PRU00035"/>
    </source>
</evidence>
<dbReference type="Gene3D" id="1.20.920.10">
    <property type="entry name" value="Bromodomain-like"/>
    <property type="match status" value="1"/>
</dbReference>
<keyword evidence="11" id="KW-0012">Acyltransferase</keyword>
<dbReference type="EC" id="2.3.1.48" evidence="3"/>
<dbReference type="PROSITE" id="PS00633">
    <property type="entry name" value="BROMODOMAIN_1"/>
    <property type="match status" value="1"/>
</dbReference>
<feature type="region of interest" description="Disordered" evidence="13">
    <location>
        <begin position="1"/>
        <end position="171"/>
    </location>
</feature>
<keyword evidence="4 16" id="KW-0808">Transferase</keyword>
<dbReference type="GO" id="GO:0000123">
    <property type="term" value="C:histone acetyltransferase complex"/>
    <property type="evidence" value="ECO:0007669"/>
    <property type="project" value="TreeGrafter"/>
</dbReference>
<evidence type="ECO:0000256" key="10">
    <source>
        <dbReference type="ARBA" id="ARBA00023242"/>
    </source>
</evidence>
<dbReference type="PROSITE" id="PS50014">
    <property type="entry name" value="BROMODOMAIN_2"/>
    <property type="match status" value="1"/>
</dbReference>
<comment type="caution">
    <text evidence="16">The sequence shown here is derived from an EMBL/GenBank/DDBJ whole genome shotgun (WGS) entry which is preliminary data.</text>
</comment>
<sequence>MAKRSPPPAPSPANSKRQRLSPTRSAAASRTGTPASSAGPSRALSPGQDSLSSLTDDESRGSSPEVELAAAVKSAPPLAAPPVPSTNGSRASSPRKVAGRKKGGGAATPAEVEDAERVAEVTAEGHHVVSAKTVPSSQPSRGTSGSGATAGKGSRATQGGKGRKGEEALEHAVAAREEVERRRAQLKEVNGVGVAGAREIDQDPKAVRVKEEDVDVEVVHGEDAEEATEAPRKERPSIAEERAGIIRFPVVTNDGKPESMIILTGLKNIFQKQLPKMPREYIARLVFDRAHYSLAIVKRGLEVVGGITYRPFDGQGFAEIVFCAVTGTEQVKGYGSHMMNHLKDHVKASTKCMHFLTYADNYAIGYFKKQGFSKEIKLDRSVWAGYIKDYEGGTIMHASLASFSVLPGFELTKKKCVSLPSSALRPSDVLPTQLIRAKIRLFSQSHIVHPGLAFFAQHPPGTKIDPSLVPGLKESGWTPEMDQLTRRPKRGPQFAVMKKLLTLMIDHPSSWAFANPVNAEEVTDYYNVIKEPMDLATMESKLEANSYETLDQFLRDARLIFANCRQYNDAQSNYVKNANKLESYLNEQIKVFVDP</sequence>
<dbReference type="InterPro" id="IPR036427">
    <property type="entry name" value="Bromodomain-like_sf"/>
</dbReference>
<dbReference type="OrthoDB" id="1937912at2759"/>
<dbReference type="PRINTS" id="PR00503">
    <property type="entry name" value="BROMODOMAIN"/>
</dbReference>
<dbReference type="Pfam" id="PF00439">
    <property type="entry name" value="Bromodomain"/>
    <property type="match status" value="1"/>
</dbReference>
<keyword evidence="7 12" id="KW-0103">Bromodomain</keyword>
<evidence type="ECO:0000256" key="11">
    <source>
        <dbReference type="ARBA" id="ARBA00023315"/>
    </source>
</evidence>
<feature type="compositionally biased region" description="Basic and acidic residues" evidence="13">
    <location>
        <begin position="115"/>
        <end position="127"/>
    </location>
</feature>
<reference evidence="16 17" key="1">
    <citation type="submission" date="2019-07" db="EMBL/GenBank/DDBJ databases">
        <title>Rhodotorula toruloides NBRC10032 genome sequencing.</title>
        <authorList>
            <person name="Shida Y."/>
            <person name="Takaku H."/>
            <person name="Ogasawara W."/>
            <person name="Mori K."/>
        </authorList>
    </citation>
    <scope>NUCLEOTIDE SEQUENCE [LARGE SCALE GENOMIC DNA]</scope>
    <source>
        <strain evidence="16 17">NBRC10032</strain>
    </source>
</reference>
<dbReference type="PANTHER" id="PTHR45750">
    <property type="entry name" value="GH11602P"/>
    <property type="match status" value="1"/>
</dbReference>
<dbReference type="InterPro" id="IPR000182">
    <property type="entry name" value="GNAT_dom"/>
</dbReference>
<dbReference type="PANTHER" id="PTHR45750:SF3">
    <property type="entry name" value="HISTONE ACETYLTRANSFERASE"/>
    <property type="match status" value="1"/>
</dbReference>
<dbReference type="InterPro" id="IPR018359">
    <property type="entry name" value="Bromodomain_CS"/>
</dbReference>
<evidence type="ECO:0000256" key="8">
    <source>
        <dbReference type="ARBA" id="ARBA00023159"/>
    </source>
</evidence>
<evidence type="ECO:0000256" key="9">
    <source>
        <dbReference type="ARBA" id="ARBA00023163"/>
    </source>
</evidence>
<evidence type="ECO:0000259" key="15">
    <source>
        <dbReference type="PROSITE" id="PS51186"/>
    </source>
</evidence>
<feature type="compositionally biased region" description="Polar residues" evidence="13">
    <location>
        <begin position="20"/>
        <end position="39"/>
    </location>
</feature>
<dbReference type="Proteomes" id="UP000321518">
    <property type="component" value="Unassembled WGS sequence"/>
</dbReference>
<evidence type="ECO:0000256" key="6">
    <source>
        <dbReference type="ARBA" id="ARBA00023015"/>
    </source>
</evidence>
<evidence type="ECO:0000256" key="2">
    <source>
        <dbReference type="ARBA" id="ARBA00008607"/>
    </source>
</evidence>
<dbReference type="SUPFAM" id="SSF55729">
    <property type="entry name" value="Acyl-CoA N-acyltransferases (Nat)"/>
    <property type="match status" value="1"/>
</dbReference>
<comment type="similarity">
    <text evidence="2">Belongs to the acetyltransferase family. GCN5 subfamily.</text>
</comment>
<name>A0A511KCD1_RHOTO</name>
<dbReference type="GO" id="GO:0010484">
    <property type="term" value="F:histone H3 acetyltransferase activity"/>
    <property type="evidence" value="ECO:0007669"/>
    <property type="project" value="TreeGrafter"/>
</dbReference>
<evidence type="ECO:0000259" key="14">
    <source>
        <dbReference type="PROSITE" id="PS50014"/>
    </source>
</evidence>
<gene>
    <name evidence="16" type="ORF">Rt10032_c04g2047</name>
</gene>
<comment type="subcellular location">
    <subcellularLocation>
        <location evidence="1">Nucleus</location>
    </subcellularLocation>
</comment>
<feature type="compositionally biased region" description="Low complexity" evidence="13">
    <location>
        <begin position="68"/>
        <end position="77"/>
    </location>
</feature>
<evidence type="ECO:0000256" key="1">
    <source>
        <dbReference type="ARBA" id="ARBA00004123"/>
    </source>
</evidence>
<evidence type="ECO:0000256" key="3">
    <source>
        <dbReference type="ARBA" id="ARBA00013184"/>
    </source>
</evidence>
<feature type="domain" description="N-acetyltransferase" evidence="15">
    <location>
        <begin position="253"/>
        <end position="401"/>
    </location>
</feature>
<evidence type="ECO:0000313" key="17">
    <source>
        <dbReference type="Proteomes" id="UP000321518"/>
    </source>
</evidence>
<keyword evidence="5" id="KW-0156">Chromatin regulator</keyword>